<sequence length="194" mass="21940">MLIFWEPRLVFLATPKAGSTAIEAALEPLAAVAMQRPAALKHVDKATLDAHVLPWLESAAGSTFTTVALMREPVEWLRSWYRFKLRDDHEDPEHRMEGVSFAQFAHDYASPDGPQHLNLVPQHRFLSSQGRTVDRIFRYEEMQNFVDFLEDQLDCAISLPRLNVPPTVDVDLAGPDEQALRQAMAADIALYETI</sequence>
<keyword evidence="2" id="KW-1185">Reference proteome</keyword>
<gene>
    <name evidence="1" type="ORF">CUV01_00820</name>
</gene>
<dbReference type="Pfam" id="PF03567">
    <property type="entry name" value="Sulfotransfer_2"/>
    <property type="match status" value="1"/>
</dbReference>
<name>A0A2K9EKM8_9RHOB</name>
<dbReference type="GO" id="GO:0016020">
    <property type="term" value="C:membrane"/>
    <property type="evidence" value="ECO:0007669"/>
    <property type="project" value="InterPro"/>
</dbReference>
<evidence type="ECO:0000313" key="2">
    <source>
        <dbReference type="Proteomes" id="UP000233742"/>
    </source>
</evidence>
<organism evidence="1 2">
    <name type="scientific">Paracoccus tegillarcae</name>
    <dbReference type="NCBI Taxonomy" id="1529068"/>
    <lineage>
        <taxon>Bacteria</taxon>
        <taxon>Pseudomonadati</taxon>
        <taxon>Pseudomonadota</taxon>
        <taxon>Alphaproteobacteria</taxon>
        <taxon>Rhodobacterales</taxon>
        <taxon>Paracoccaceae</taxon>
        <taxon>Paracoccus</taxon>
    </lineage>
</organism>
<reference evidence="1 2" key="1">
    <citation type="submission" date="2017-12" db="EMBL/GenBank/DDBJ databases">
        <authorList>
            <person name="Hurst M.R.H."/>
        </authorList>
    </citation>
    <scope>NUCLEOTIDE SEQUENCE [LARGE SCALE GENOMIC DNA]</scope>
    <source>
        <strain evidence="1 2">BM15</strain>
    </source>
</reference>
<dbReference type="InterPro" id="IPR005331">
    <property type="entry name" value="Sulfotransferase"/>
</dbReference>
<dbReference type="AlphaFoldDB" id="A0A2K9EKM8"/>
<dbReference type="GO" id="GO:0008146">
    <property type="term" value="F:sulfotransferase activity"/>
    <property type="evidence" value="ECO:0007669"/>
    <property type="project" value="InterPro"/>
</dbReference>
<dbReference type="RefSeq" id="WP_101458814.1">
    <property type="nucleotide sequence ID" value="NZ_CP025408.1"/>
</dbReference>
<dbReference type="OrthoDB" id="7687351at2"/>
<dbReference type="InterPro" id="IPR027417">
    <property type="entry name" value="P-loop_NTPase"/>
</dbReference>
<evidence type="ECO:0008006" key="3">
    <source>
        <dbReference type="Google" id="ProtNLM"/>
    </source>
</evidence>
<dbReference type="EMBL" id="CP025408">
    <property type="protein sequence ID" value="AUH32135.1"/>
    <property type="molecule type" value="Genomic_DNA"/>
</dbReference>
<dbReference type="KEGG" id="paro:CUV01_00820"/>
<dbReference type="Gene3D" id="3.40.50.300">
    <property type="entry name" value="P-loop containing nucleotide triphosphate hydrolases"/>
    <property type="match status" value="1"/>
</dbReference>
<proteinExistence type="predicted"/>
<dbReference type="SUPFAM" id="SSF52540">
    <property type="entry name" value="P-loop containing nucleoside triphosphate hydrolases"/>
    <property type="match status" value="1"/>
</dbReference>
<dbReference type="Proteomes" id="UP000233742">
    <property type="component" value="Chromosome"/>
</dbReference>
<evidence type="ECO:0000313" key="1">
    <source>
        <dbReference type="EMBL" id="AUH32135.1"/>
    </source>
</evidence>
<accession>A0A2K9EKM8</accession>
<protein>
    <recommendedName>
        <fullName evidence="3">Sulfotransferase family protein</fullName>
    </recommendedName>
</protein>